<evidence type="ECO:0000256" key="1">
    <source>
        <dbReference type="SAM" id="SignalP"/>
    </source>
</evidence>
<dbReference type="AlphaFoldDB" id="A0A433RUN1"/>
<comment type="caution">
    <text evidence="2">The sequence shown here is derived from an EMBL/GenBank/DDBJ whole genome shotgun (WGS) entry which is preliminary data.</text>
</comment>
<reference evidence="2 3" key="1">
    <citation type="submission" date="2014-11" db="EMBL/GenBank/DDBJ databases">
        <title>Genome sequence and analysis of novel Kurthia sp.</title>
        <authorList>
            <person name="Lawson J.N."/>
            <person name="Gonzalez J.E."/>
            <person name="Rinauldi L."/>
            <person name="Xuan Z."/>
            <person name="Firman A."/>
            <person name="Shaddox L."/>
            <person name="Trudeau A."/>
            <person name="Shah S."/>
            <person name="Reiman D."/>
        </authorList>
    </citation>
    <scope>NUCLEOTIDE SEQUENCE [LARGE SCALE GENOMIC DNA]</scope>
    <source>
        <strain evidence="2 3">3B1D</strain>
    </source>
</reference>
<accession>A0A433RUN1</accession>
<feature type="chain" id="PRO_5038752454" description="Lipoprotein" evidence="1">
    <location>
        <begin position="21"/>
        <end position="111"/>
    </location>
</feature>
<gene>
    <name evidence="2" type="ORF">QI30_07960</name>
</gene>
<dbReference type="EMBL" id="JTFC01000029">
    <property type="protein sequence ID" value="RUS56995.1"/>
    <property type="molecule type" value="Genomic_DNA"/>
</dbReference>
<dbReference type="PROSITE" id="PS51257">
    <property type="entry name" value="PROKAR_LIPOPROTEIN"/>
    <property type="match status" value="1"/>
</dbReference>
<evidence type="ECO:0008006" key="4">
    <source>
        <dbReference type="Google" id="ProtNLM"/>
    </source>
</evidence>
<sequence length="111" mass="12144">MKKIIASVLPIIALLMSGCAEDTTTANSKEMLAYNSLSDDDQKRIEVSPTNATVKKIDVKDALVKVIESDYAKDKAYEIVFMDSKTNKEGNVVVYLDDRGKEVIGQGSLAK</sequence>
<dbReference type="RefSeq" id="WP_126990412.1">
    <property type="nucleotide sequence ID" value="NZ_JTFC01000029.1"/>
</dbReference>
<evidence type="ECO:0000313" key="3">
    <source>
        <dbReference type="Proteomes" id="UP000288623"/>
    </source>
</evidence>
<name>A0A433RUN1_9BACL</name>
<organism evidence="2 3">
    <name type="scientific">Candidatus Kurthia intestinigallinarum</name>
    <dbReference type="NCBI Taxonomy" id="1562256"/>
    <lineage>
        <taxon>Bacteria</taxon>
        <taxon>Bacillati</taxon>
        <taxon>Bacillota</taxon>
        <taxon>Bacilli</taxon>
        <taxon>Bacillales</taxon>
        <taxon>Caryophanaceae</taxon>
        <taxon>Kurthia</taxon>
    </lineage>
</organism>
<proteinExistence type="predicted"/>
<keyword evidence="3" id="KW-1185">Reference proteome</keyword>
<protein>
    <recommendedName>
        <fullName evidence="4">Lipoprotein</fullName>
    </recommendedName>
</protein>
<dbReference type="Proteomes" id="UP000288623">
    <property type="component" value="Unassembled WGS sequence"/>
</dbReference>
<feature type="signal peptide" evidence="1">
    <location>
        <begin position="1"/>
        <end position="20"/>
    </location>
</feature>
<evidence type="ECO:0000313" key="2">
    <source>
        <dbReference type="EMBL" id="RUS56995.1"/>
    </source>
</evidence>
<keyword evidence="1" id="KW-0732">Signal</keyword>